<proteinExistence type="predicted"/>
<reference evidence="3" key="1">
    <citation type="submission" date="2016-11" db="UniProtKB">
        <authorList>
            <consortium name="WormBaseParasite"/>
        </authorList>
    </citation>
    <scope>IDENTIFICATION</scope>
</reference>
<dbReference type="Proteomes" id="UP000095280">
    <property type="component" value="Unplaced"/>
</dbReference>
<evidence type="ECO:0000313" key="3">
    <source>
        <dbReference type="WBParaSite" id="maker-unitig_24728-snap-gene-0.2-mRNA-1"/>
    </source>
</evidence>
<keyword evidence="2" id="KW-1185">Reference proteome</keyword>
<dbReference type="WBParaSite" id="maker-unitig_24728-snap-gene-0.2-mRNA-1">
    <property type="protein sequence ID" value="maker-unitig_24728-snap-gene-0.2-mRNA-1"/>
    <property type="gene ID" value="maker-unitig_24728-snap-gene-0.2"/>
</dbReference>
<organism evidence="2 3">
    <name type="scientific">Macrostomum lignano</name>
    <dbReference type="NCBI Taxonomy" id="282301"/>
    <lineage>
        <taxon>Eukaryota</taxon>
        <taxon>Metazoa</taxon>
        <taxon>Spiralia</taxon>
        <taxon>Lophotrochozoa</taxon>
        <taxon>Platyhelminthes</taxon>
        <taxon>Rhabditophora</taxon>
        <taxon>Macrostomorpha</taxon>
        <taxon>Macrostomida</taxon>
        <taxon>Macrostomidae</taxon>
        <taxon>Macrostomum</taxon>
    </lineage>
</organism>
<evidence type="ECO:0000256" key="1">
    <source>
        <dbReference type="SAM" id="MobiDB-lite"/>
    </source>
</evidence>
<dbReference type="AlphaFoldDB" id="A0A1I8F9V2"/>
<protein>
    <submittedName>
        <fullName evidence="3">Guanylate cyclase domain-containing protein</fullName>
    </submittedName>
</protein>
<feature type="region of interest" description="Disordered" evidence="1">
    <location>
        <begin position="158"/>
        <end position="178"/>
    </location>
</feature>
<sequence>PVHGRRRLWQIPSAELSLIKVHPSLTTLVKRELEESLQKSGQAASSVRSRTTVAEIQKSMADASKSDGAKMNNPSSLESYIVRVGPIAQIGRVCSNYQSNLFGQYFSAKHEAEEAGFSEIRGNGAAESSESNQSSKKTSGRRFLHRLLGLRDRLRRRKKSSKIFSPSEHRGPGTDGGCRQQTAAVAELRQSVCWLLWTRRLPPSLVADLRLRASRQLLRDQLMDSAERLVASCRCSQEAPRAEAELLESPAGPAPGGLLATTAQVHQGSVTAATASGRPARPNGLLIR</sequence>
<evidence type="ECO:0000313" key="2">
    <source>
        <dbReference type="Proteomes" id="UP000095280"/>
    </source>
</evidence>
<name>A0A1I8F9V2_9PLAT</name>
<accession>A0A1I8F9V2</accession>